<evidence type="ECO:0000313" key="4">
    <source>
        <dbReference type="EMBL" id="TDD19406.1"/>
    </source>
</evidence>
<dbReference type="PANTHER" id="PTHR30204">
    <property type="entry name" value="REDOX-CYCLING DRUG-SENSING TRANSCRIPTIONAL ACTIVATOR SOXR"/>
    <property type="match status" value="1"/>
</dbReference>
<feature type="region of interest" description="Disordered" evidence="2">
    <location>
        <begin position="125"/>
        <end position="150"/>
    </location>
</feature>
<comment type="caution">
    <text evidence="4">The sequence shown here is derived from an EMBL/GenBank/DDBJ whole genome shotgun (WGS) entry which is preliminary data.</text>
</comment>
<protein>
    <submittedName>
        <fullName evidence="4">MerR family transcriptional regulator</fullName>
    </submittedName>
</protein>
<reference evidence="4 5" key="1">
    <citation type="submission" date="2019-03" db="EMBL/GenBank/DDBJ databases">
        <title>Draft genome sequences of novel Actinobacteria.</title>
        <authorList>
            <person name="Sahin N."/>
            <person name="Ay H."/>
            <person name="Saygin H."/>
        </authorList>
    </citation>
    <scope>NUCLEOTIDE SEQUENCE [LARGE SCALE GENOMIC DNA]</scope>
    <source>
        <strain evidence="4 5">KC712</strain>
    </source>
</reference>
<evidence type="ECO:0000256" key="2">
    <source>
        <dbReference type="SAM" id="MobiDB-lite"/>
    </source>
</evidence>
<proteinExistence type="predicted"/>
<dbReference type="SMART" id="SM00422">
    <property type="entry name" value="HTH_MERR"/>
    <property type="match status" value="1"/>
</dbReference>
<dbReference type="PRINTS" id="PR00040">
    <property type="entry name" value="HTHMERR"/>
</dbReference>
<dbReference type="InterPro" id="IPR000551">
    <property type="entry name" value="MerR-type_HTH_dom"/>
</dbReference>
<dbReference type="AlphaFoldDB" id="A0A4V6PD24"/>
<evidence type="ECO:0000256" key="1">
    <source>
        <dbReference type="ARBA" id="ARBA00023125"/>
    </source>
</evidence>
<dbReference type="GO" id="GO:0003700">
    <property type="term" value="F:DNA-binding transcription factor activity"/>
    <property type="evidence" value="ECO:0007669"/>
    <property type="project" value="InterPro"/>
</dbReference>
<dbReference type="EMBL" id="SMKP01000058">
    <property type="protein sequence ID" value="TDD19406.1"/>
    <property type="molecule type" value="Genomic_DNA"/>
</dbReference>
<dbReference type="Pfam" id="PF13411">
    <property type="entry name" value="MerR_1"/>
    <property type="match status" value="1"/>
</dbReference>
<sequence>MRIGELSRRTGASVRSLRYYEEQGLLNPVRLPSGYRDYDEGHASIVRGIRLMLAAGLNTATIAELLPCMSDDGQVLRPACSLMLSDLNRERARLSDAVAGLMAARDALDVLIDATASLQPADPLACQATANPNPSSPLTNASKDLQRSDA</sequence>
<feature type="compositionally biased region" description="Polar residues" evidence="2">
    <location>
        <begin position="128"/>
        <end position="143"/>
    </location>
</feature>
<evidence type="ECO:0000313" key="5">
    <source>
        <dbReference type="Proteomes" id="UP000294543"/>
    </source>
</evidence>
<organism evidence="4 5">
    <name type="scientific">Nonomuraea diastatica</name>
    <dbReference type="NCBI Taxonomy" id="1848329"/>
    <lineage>
        <taxon>Bacteria</taxon>
        <taxon>Bacillati</taxon>
        <taxon>Actinomycetota</taxon>
        <taxon>Actinomycetes</taxon>
        <taxon>Streptosporangiales</taxon>
        <taxon>Streptosporangiaceae</taxon>
        <taxon>Nonomuraea</taxon>
    </lineage>
</organism>
<dbReference type="PANTHER" id="PTHR30204:SF97">
    <property type="entry name" value="MERR FAMILY REGULATORY PROTEIN"/>
    <property type="match status" value="1"/>
</dbReference>
<dbReference type="RefSeq" id="WP_132510720.1">
    <property type="nucleotide sequence ID" value="NZ_SMKP01000058.1"/>
</dbReference>
<dbReference type="SUPFAM" id="SSF46955">
    <property type="entry name" value="Putative DNA-binding domain"/>
    <property type="match status" value="1"/>
</dbReference>
<gene>
    <name evidence="4" type="ORF">E1294_21175</name>
</gene>
<dbReference type="InterPro" id="IPR009061">
    <property type="entry name" value="DNA-bd_dom_put_sf"/>
</dbReference>
<dbReference type="Proteomes" id="UP000294543">
    <property type="component" value="Unassembled WGS sequence"/>
</dbReference>
<dbReference type="OrthoDB" id="3824912at2"/>
<feature type="domain" description="HTH merR-type" evidence="3">
    <location>
        <begin position="1"/>
        <end position="68"/>
    </location>
</feature>
<keyword evidence="5" id="KW-1185">Reference proteome</keyword>
<keyword evidence="1" id="KW-0238">DNA-binding</keyword>
<evidence type="ECO:0000259" key="3">
    <source>
        <dbReference type="PROSITE" id="PS50937"/>
    </source>
</evidence>
<dbReference type="CDD" id="cd01282">
    <property type="entry name" value="HTH_MerR-like_sg3"/>
    <property type="match status" value="1"/>
</dbReference>
<accession>A0A4V6PD24</accession>
<dbReference type="GO" id="GO:0003677">
    <property type="term" value="F:DNA binding"/>
    <property type="evidence" value="ECO:0007669"/>
    <property type="project" value="UniProtKB-KW"/>
</dbReference>
<dbReference type="Gene3D" id="1.10.1660.10">
    <property type="match status" value="1"/>
</dbReference>
<name>A0A4V6PD24_9ACTN</name>
<dbReference type="InterPro" id="IPR047057">
    <property type="entry name" value="MerR_fam"/>
</dbReference>
<dbReference type="PROSITE" id="PS50937">
    <property type="entry name" value="HTH_MERR_2"/>
    <property type="match status" value="1"/>
</dbReference>